<accession>A0A0C2YP50</accession>
<proteinExistence type="predicted"/>
<keyword evidence="3" id="KW-1185">Reference proteome</keyword>
<organism evidence="2 3">
    <name type="scientific">Hebeloma cylindrosporum</name>
    <dbReference type="NCBI Taxonomy" id="76867"/>
    <lineage>
        <taxon>Eukaryota</taxon>
        <taxon>Fungi</taxon>
        <taxon>Dikarya</taxon>
        <taxon>Basidiomycota</taxon>
        <taxon>Agaricomycotina</taxon>
        <taxon>Agaricomycetes</taxon>
        <taxon>Agaricomycetidae</taxon>
        <taxon>Agaricales</taxon>
        <taxon>Agaricineae</taxon>
        <taxon>Hymenogastraceae</taxon>
        <taxon>Hebeloma</taxon>
    </lineage>
</organism>
<dbReference type="AlphaFoldDB" id="A0A0C2YP50"/>
<feature type="region of interest" description="Disordered" evidence="1">
    <location>
        <begin position="24"/>
        <end position="45"/>
    </location>
</feature>
<sequence>MSLTRTVLLCTTFVRPALDPATLLRATRSSRRTTPPGPHTTCRSSRSTTKYYFDIRGDGCLGPPLIYRTSKDQFTPPTGPENDPRPMRLLQVDDHAKLGKDDLWPAVRDKVRELLED</sequence>
<dbReference type="Proteomes" id="UP000053424">
    <property type="component" value="Unassembled WGS sequence"/>
</dbReference>
<name>A0A0C2YP50_HEBCY</name>
<reference evidence="2 3" key="1">
    <citation type="submission" date="2014-04" db="EMBL/GenBank/DDBJ databases">
        <authorList>
            <consortium name="DOE Joint Genome Institute"/>
            <person name="Kuo A."/>
            <person name="Gay G."/>
            <person name="Dore J."/>
            <person name="Kohler A."/>
            <person name="Nagy L.G."/>
            <person name="Floudas D."/>
            <person name="Copeland A."/>
            <person name="Barry K.W."/>
            <person name="Cichocki N."/>
            <person name="Veneault-Fourrey C."/>
            <person name="LaButti K."/>
            <person name="Lindquist E.A."/>
            <person name="Lipzen A."/>
            <person name="Lundell T."/>
            <person name="Morin E."/>
            <person name="Murat C."/>
            <person name="Sun H."/>
            <person name="Tunlid A."/>
            <person name="Henrissat B."/>
            <person name="Grigoriev I.V."/>
            <person name="Hibbett D.S."/>
            <person name="Martin F."/>
            <person name="Nordberg H.P."/>
            <person name="Cantor M.N."/>
            <person name="Hua S.X."/>
        </authorList>
    </citation>
    <scope>NUCLEOTIDE SEQUENCE [LARGE SCALE GENOMIC DNA]</scope>
    <source>
        <strain evidence="3">h7</strain>
    </source>
</reference>
<evidence type="ECO:0000256" key="1">
    <source>
        <dbReference type="SAM" id="MobiDB-lite"/>
    </source>
</evidence>
<dbReference type="STRING" id="686832.A0A0C2YP50"/>
<reference evidence="3" key="2">
    <citation type="submission" date="2015-01" db="EMBL/GenBank/DDBJ databases">
        <title>Evolutionary Origins and Diversification of the Mycorrhizal Mutualists.</title>
        <authorList>
            <consortium name="DOE Joint Genome Institute"/>
            <consortium name="Mycorrhizal Genomics Consortium"/>
            <person name="Kohler A."/>
            <person name="Kuo A."/>
            <person name="Nagy L.G."/>
            <person name="Floudas D."/>
            <person name="Copeland A."/>
            <person name="Barry K.W."/>
            <person name="Cichocki N."/>
            <person name="Veneault-Fourrey C."/>
            <person name="LaButti K."/>
            <person name="Lindquist E.A."/>
            <person name="Lipzen A."/>
            <person name="Lundell T."/>
            <person name="Morin E."/>
            <person name="Murat C."/>
            <person name="Riley R."/>
            <person name="Ohm R."/>
            <person name="Sun H."/>
            <person name="Tunlid A."/>
            <person name="Henrissat B."/>
            <person name="Grigoriev I.V."/>
            <person name="Hibbett D.S."/>
            <person name="Martin F."/>
        </authorList>
    </citation>
    <scope>NUCLEOTIDE SEQUENCE [LARGE SCALE GENOMIC DNA]</scope>
    <source>
        <strain evidence="3">h7</strain>
    </source>
</reference>
<gene>
    <name evidence="2" type="ORF">M413DRAFT_444469</name>
</gene>
<protein>
    <submittedName>
        <fullName evidence="2">Uncharacterized protein</fullName>
    </submittedName>
</protein>
<dbReference type="HOGENOM" id="CLU_2085111_0_0_1"/>
<evidence type="ECO:0000313" key="2">
    <source>
        <dbReference type="EMBL" id="KIM42817.1"/>
    </source>
</evidence>
<dbReference type="EMBL" id="KN831777">
    <property type="protein sequence ID" value="KIM42817.1"/>
    <property type="molecule type" value="Genomic_DNA"/>
</dbReference>
<dbReference type="OrthoDB" id="5424209at2759"/>
<evidence type="ECO:0000313" key="3">
    <source>
        <dbReference type="Proteomes" id="UP000053424"/>
    </source>
</evidence>